<protein>
    <submittedName>
        <fullName evidence="2">Uncharacterized protein</fullName>
    </submittedName>
</protein>
<gene>
    <name evidence="2" type="ORF">Hs30E_08120</name>
</gene>
<feature type="transmembrane region" description="Helical" evidence="1">
    <location>
        <begin position="29"/>
        <end position="48"/>
    </location>
</feature>
<dbReference type="AlphaFoldDB" id="A0A6A0BCZ8"/>
<keyword evidence="1" id="KW-1133">Transmembrane helix</keyword>
<organism evidence="2 3">
    <name type="scientific">Pseudolactococcus hodotermopsidis</name>
    <dbReference type="NCBI Taxonomy" id="2709157"/>
    <lineage>
        <taxon>Bacteria</taxon>
        <taxon>Bacillati</taxon>
        <taxon>Bacillota</taxon>
        <taxon>Bacilli</taxon>
        <taxon>Lactobacillales</taxon>
        <taxon>Streptococcaceae</taxon>
        <taxon>Pseudolactococcus</taxon>
    </lineage>
</organism>
<keyword evidence="3" id="KW-1185">Reference proteome</keyword>
<dbReference type="EMBL" id="BLLI01000017">
    <property type="protein sequence ID" value="GFH42261.1"/>
    <property type="molecule type" value="Genomic_DNA"/>
</dbReference>
<keyword evidence="1" id="KW-0812">Transmembrane</keyword>
<feature type="transmembrane region" description="Helical" evidence="1">
    <location>
        <begin position="86"/>
        <end position="109"/>
    </location>
</feature>
<evidence type="ECO:0000313" key="2">
    <source>
        <dbReference type="EMBL" id="GFH42261.1"/>
    </source>
</evidence>
<feature type="transmembrane region" description="Helical" evidence="1">
    <location>
        <begin position="121"/>
        <end position="145"/>
    </location>
</feature>
<evidence type="ECO:0000313" key="3">
    <source>
        <dbReference type="Proteomes" id="UP000480303"/>
    </source>
</evidence>
<comment type="caution">
    <text evidence="2">The sequence shown here is derived from an EMBL/GenBank/DDBJ whole genome shotgun (WGS) entry which is preliminary data.</text>
</comment>
<accession>A0A6A0BCZ8</accession>
<reference evidence="2 3" key="1">
    <citation type="submission" date="2020-02" db="EMBL/GenBank/DDBJ databases">
        <title>Draft genome sequence of Lactococcus sp. Hs30E4-3.</title>
        <authorList>
            <person name="Noda S."/>
            <person name="Yuki M."/>
            <person name="Ohkuma M."/>
        </authorList>
    </citation>
    <scope>NUCLEOTIDE SEQUENCE [LARGE SCALE GENOMIC DNA]</scope>
    <source>
        <strain evidence="2 3">Hs30E4-3</strain>
    </source>
</reference>
<dbReference type="RefSeq" id="WP_172208223.1">
    <property type="nucleotide sequence ID" value="NZ_BLLI01000017.1"/>
</dbReference>
<sequence>MKKVVIEGVLNNILFVLVGWFLIAPNKFSISVLLISYFIGLFVVTKIARSESKNLREAIAQLFNGIQAHKDLDEREQIITNRATKAAYQAAIICLPFSVAILFIIHGNFIVQGSIYLQPDIYSAAIILITMTMVIVQTSFILSWCKGYRQ</sequence>
<dbReference type="Proteomes" id="UP000480303">
    <property type="component" value="Unassembled WGS sequence"/>
</dbReference>
<evidence type="ECO:0000256" key="1">
    <source>
        <dbReference type="SAM" id="Phobius"/>
    </source>
</evidence>
<proteinExistence type="predicted"/>
<name>A0A6A0BCZ8_9LACT</name>
<feature type="transmembrane region" description="Helical" evidence="1">
    <location>
        <begin position="5"/>
        <end position="23"/>
    </location>
</feature>
<keyword evidence="1" id="KW-0472">Membrane</keyword>